<keyword evidence="3 5" id="KW-1133">Transmembrane helix</keyword>
<dbReference type="SUPFAM" id="SSF103473">
    <property type="entry name" value="MFS general substrate transporter"/>
    <property type="match status" value="1"/>
</dbReference>
<sequence>MGHVERPAAGPSRVSLVVVGVAIVLIATNLRPAITALSPLLPQAQAETGFSAGVIGLLTTVPMVVFAILSGWVPGIGRRVGLEVAIAASMVLLVVGFLLRLAPSGFALFGGTVVVSVAISVGNVLLPTLVKRDHPRRVGLMTGLYTMGLNIGPALAAGLTIPLQEVTGVGWRGALALWAVLAGIGLLCWVPVLRRRPRATAAGTAARRSMRAMLREPLAWAVTVYFALLFLVFYTVSAWLPKILVDAGLGAATAGTMLSAISVVAIPFALLSPILAGRTRSQVWLSTLGTGLLLAGFLGVLLSPLNGTLLWMVLLGIGQGVTTGVCFVLIVLRSPDAERAAQLAAMTQTVGYVLAAGGPWLVGALHDLLDSWTGPLVLLIALVFVQLSTGLIAGRDRQVGSTTTKEFG</sequence>
<proteinExistence type="predicted"/>
<evidence type="ECO:0000256" key="3">
    <source>
        <dbReference type="ARBA" id="ARBA00022989"/>
    </source>
</evidence>
<dbReference type="PANTHER" id="PTHR23523">
    <property type="match status" value="1"/>
</dbReference>
<feature type="transmembrane region" description="Helical" evidence="5">
    <location>
        <begin position="248"/>
        <end position="271"/>
    </location>
</feature>
<dbReference type="Gene3D" id="1.20.1250.20">
    <property type="entry name" value="MFS general substrate transporter like domains"/>
    <property type="match status" value="1"/>
</dbReference>
<evidence type="ECO:0000259" key="6">
    <source>
        <dbReference type="PROSITE" id="PS50850"/>
    </source>
</evidence>
<keyword evidence="4 5" id="KW-0472">Membrane</keyword>
<feature type="transmembrane region" description="Helical" evidence="5">
    <location>
        <begin position="12"/>
        <end position="30"/>
    </location>
</feature>
<feature type="transmembrane region" description="Helical" evidence="5">
    <location>
        <begin position="80"/>
        <end position="99"/>
    </location>
</feature>
<dbReference type="InterPro" id="IPR036259">
    <property type="entry name" value="MFS_trans_sf"/>
</dbReference>
<feature type="domain" description="Major facilitator superfamily (MFS) profile" evidence="6">
    <location>
        <begin position="15"/>
        <end position="398"/>
    </location>
</feature>
<dbReference type="GO" id="GO:0022857">
    <property type="term" value="F:transmembrane transporter activity"/>
    <property type="evidence" value="ECO:0007669"/>
    <property type="project" value="InterPro"/>
</dbReference>
<evidence type="ECO:0000313" key="7">
    <source>
        <dbReference type="EMBL" id="AFV52113.1"/>
    </source>
</evidence>
<dbReference type="InterPro" id="IPR011701">
    <property type="entry name" value="MFS"/>
</dbReference>
<organism evidence="7">
    <name type="scientific">Streptoalloteichus sp. ATCC 53650</name>
    <dbReference type="NCBI Taxonomy" id="756733"/>
    <lineage>
        <taxon>Bacteria</taxon>
        <taxon>Bacillati</taxon>
        <taxon>Actinomycetota</taxon>
        <taxon>Actinomycetes</taxon>
        <taxon>Pseudonocardiales</taxon>
        <taxon>Pseudonocardiaceae</taxon>
        <taxon>Streptoalloteichus</taxon>
    </lineage>
</organism>
<comment type="subcellular location">
    <subcellularLocation>
        <location evidence="1">Cell membrane</location>
        <topology evidence="1">Multi-pass membrane protein</topology>
    </subcellularLocation>
</comment>
<dbReference type="InterPro" id="IPR020846">
    <property type="entry name" value="MFS_dom"/>
</dbReference>
<dbReference type="AlphaFoldDB" id="K4NYD6"/>
<dbReference type="InterPro" id="IPR052524">
    <property type="entry name" value="MFS_Cyanate_Porter"/>
</dbReference>
<evidence type="ECO:0000256" key="1">
    <source>
        <dbReference type="ARBA" id="ARBA00004651"/>
    </source>
</evidence>
<feature type="transmembrane region" description="Helical" evidence="5">
    <location>
        <begin position="50"/>
        <end position="73"/>
    </location>
</feature>
<dbReference type="EMBL" id="JX679499">
    <property type="protein sequence ID" value="AFV52113.1"/>
    <property type="molecule type" value="Genomic_DNA"/>
</dbReference>
<evidence type="ECO:0000256" key="4">
    <source>
        <dbReference type="ARBA" id="ARBA00023136"/>
    </source>
</evidence>
<accession>K4NYD6</accession>
<feature type="transmembrane region" description="Helical" evidence="5">
    <location>
        <begin position="283"/>
        <end position="303"/>
    </location>
</feature>
<feature type="transmembrane region" description="Helical" evidence="5">
    <location>
        <begin position="169"/>
        <end position="190"/>
    </location>
</feature>
<keyword evidence="2 5" id="KW-0812">Transmembrane</keyword>
<dbReference type="GO" id="GO:0005886">
    <property type="term" value="C:plasma membrane"/>
    <property type="evidence" value="ECO:0007669"/>
    <property type="project" value="UniProtKB-SubCell"/>
</dbReference>
<reference evidence="7" key="1">
    <citation type="journal article" date="2013" name="Proc. Natl. Acad. Sci. U.S.A.">
        <title>A new member of the 4-methylideneimidazole-5-one-containing aminomutase family from the enediyne kedarcidin biosynthetic pathway.</title>
        <authorList>
            <person name="Huang S.X."/>
            <person name="Lohman J.R."/>
            <person name="Huang T."/>
            <person name="Shen B."/>
        </authorList>
    </citation>
    <scope>NUCLEOTIDE SEQUENCE</scope>
    <source>
        <strain evidence="7">ATCC 53650</strain>
    </source>
</reference>
<feature type="transmembrane region" description="Helical" evidence="5">
    <location>
        <begin position="217"/>
        <end position="236"/>
    </location>
</feature>
<dbReference type="PANTHER" id="PTHR23523:SF2">
    <property type="entry name" value="2-NITROIMIDAZOLE TRANSPORTER"/>
    <property type="match status" value="1"/>
</dbReference>
<name>K4NYD6_9PSEU</name>
<dbReference type="Pfam" id="PF07690">
    <property type="entry name" value="MFS_1"/>
    <property type="match status" value="1"/>
</dbReference>
<protein>
    <submittedName>
        <fullName evidence="7">Putative transporter</fullName>
    </submittedName>
</protein>
<feature type="transmembrane region" description="Helical" evidence="5">
    <location>
        <begin position="138"/>
        <end position="163"/>
    </location>
</feature>
<feature type="transmembrane region" description="Helical" evidence="5">
    <location>
        <begin position="343"/>
        <end position="362"/>
    </location>
</feature>
<dbReference type="CDD" id="cd17339">
    <property type="entry name" value="MFS_NIMT_CynX_like"/>
    <property type="match status" value="1"/>
</dbReference>
<feature type="transmembrane region" description="Helical" evidence="5">
    <location>
        <begin position="105"/>
        <end position="126"/>
    </location>
</feature>
<dbReference type="PROSITE" id="PS50850">
    <property type="entry name" value="MFS"/>
    <property type="match status" value="1"/>
</dbReference>
<evidence type="ECO:0000256" key="2">
    <source>
        <dbReference type="ARBA" id="ARBA00022692"/>
    </source>
</evidence>
<feature type="transmembrane region" description="Helical" evidence="5">
    <location>
        <begin position="374"/>
        <end position="393"/>
    </location>
</feature>
<evidence type="ECO:0000256" key="5">
    <source>
        <dbReference type="SAM" id="Phobius"/>
    </source>
</evidence>
<feature type="transmembrane region" description="Helical" evidence="5">
    <location>
        <begin position="309"/>
        <end position="331"/>
    </location>
</feature>